<gene>
    <name evidence="2" type="ORF">MARGE09_P2777</name>
</gene>
<dbReference type="AlphaFoldDB" id="A0AAN1WJ57"/>
<dbReference type="PANTHER" id="PTHR33525">
    <property type="match status" value="1"/>
</dbReference>
<dbReference type="EMBL" id="AP023086">
    <property type="protein sequence ID" value="BCD98576.1"/>
    <property type="molecule type" value="Genomic_DNA"/>
</dbReference>
<evidence type="ECO:0000313" key="2">
    <source>
        <dbReference type="EMBL" id="BCD98576.1"/>
    </source>
</evidence>
<dbReference type="Pfam" id="PF08668">
    <property type="entry name" value="HDOD"/>
    <property type="match status" value="1"/>
</dbReference>
<dbReference type="InterPro" id="IPR052340">
    <property type="entry name" value="RNase_Y/CdgJ"/>
</dbReference>
<keyword evidence="3" id="KW-1185">Reference proteome</keyword>
<dbReference type="SUPFAM" id="SSF109604">
    <property type="entry name" value="HD-domain/PDEase-like"/>
    <property type="match status" value="1"/>
</dbReference>
<dbReference type="RefSeq" id="WP_236983037.1">
    <property type="nucleotide sequence ID" value="NZ_AP023086.1"/>
</dbReference>
<accession>A0AAN1WJ57</accession>
<dbReference type="PANTHER" id="PTHR33525:SF3">
    <property type="entry name" value="RIBONUCLEASE Y"/>
    <property type="match status" value="1"/>
</dbReference>
<organism evidence="2 3">
    <name type="scientific">Marinagarivorans cellulosilyticus</name>
    <dbReference type="NCBI Taxonomy" id="2721545"/>
    <lineage>
        <taxon>Bacteria</taxon>
        <taxon>Pseudomonadati</taxon>
        <taxon>Pseudomonadota</taxon>
        <taxon>Gammaproteobacteria</taxon>
        <taxon>Cellvibrionales</taxon>
        <taxon>Cellvibrionaceae</taxon>
        <taxon>Marinagarivorans</taxon>
    </lineage>
</organism>
<feature type="domain" description="HDOD" evidence="1">
    <location>
        <begin position="80"/>
        <end position="272"/>
    </location>
</feature>
<dbReference type="InterPro" id="IPR013976">
    <property type="entry name" value="HDOD"/>
</dbReference>
<proteinExistence type="predicted"/>
<dbReference type="KEGG" id="marq:MARGE09_P2777"/>
<reference evidence="2 3" key="1">
    <citation type="journal article" date="2022" name="IScience">
        <title>An ultrasensitive nanofiber-based assay for enzymatic hydrolysis and deep-sea microbial degradation of cellulose.</title>
        <authorList>
            <person name="Tsudome M."/>
            <person name="Tachioka M."/>
            <person name="Miyazaki M."/>
            <person name="Uchimura K."/>
            <person name="Tsuda M."/>
            <person name="Takaki Y."/>
            <person name="Deguchi S."/>
        </authorList>
    </citation>
    <scope>NUCLEOTIDE SEQUENCE [LARGE SCALE GENOMIC DNA]</scope>
    <source>
        <strain evidence="2 3">GE09</strain>
    </source>
</reference>
<protein>
    <recommendedName>
        <fullName evidence="1">HDOD domain-containing protein</fullName>
    </recommendedName>
</protein>
<dbReference type="Proteomes" id="UP001320119">
    <property type="component" value="Chromosome"/>
</dbReference>
<evidence type="ECO:0000259" key="1">
    <source>
        <dbReference type="PROSITE" id="PS51833"/>
    </source>
</evidence>
<evidence type="ECO:0000313" key="3">
    <source>
        <dbReference type="Proteomes" id="UP001320119"/>
    </source>
</evidence>
<dbReference type="PROSITE" id="PS51833">
    <property type="entry name" value="HDOD"/>
    <property type="match status" value="1"/>
</dbReference>
<sequence>MSVGSLLRKLLHKNADNVNAAATKYEVIEAGEYTLARCKHMYYQYLFEGSNDSELNIPQKLVIEVVINSLRKKEQRAHAIPRLPSVIPKLLRSLRDPTSSAKDYVAIIIKDPVMSAAVLKLANSVYFNPVGAHIDEIDRAVVKLGIQGLRSVLSAAVMQPIIQRESPYFSQTGQRLWVHSLNCAVACEVIGQSRQLDRYKVYLLGLVHDIGKITLFSELCKQFKLNETADAPGHSAFAPTMKKISAHLSYIIACDWDLPEDICVALKQQIGLHQHTELTAYGHLLYQANLACEMYAVTPKSHRSKLAPILTEFKLPKDLWNTLDAVDTQI</sequence>
<name>A0AAN1WJ57_9GAMM</name>
<dbReference type="Gene3D" id="1.10.3210.10">
    <property type="entry name" value="Hypothetical protein af1432"/>
    <property type="match status" value="1"/>
</dbReference>